<dbReference type="EMBL" id="GL349448">
    <property type="protein sequence ID" value="KNC47829.1"/>
    <property type="molecule type" value="Genomic_DNA"/>
</dbReference>
<feature type="transmembrane region" description="Helical" evidence="7">
    <location>
        <begin position="185"/>
        <end position="206"/>
    </location>
</feature>
<feature type="domain" description="Cation efflux protein transmembrane" evidence="8">
    <location>
        <begin position="161"/>
        <end position="280"/>
    </location>
</feature>
<feature type="transmembrane region" description="Helical" evidence="7">
    <location>
        <begin position="259"/>
        <end position="279"/>
    </location>
</feature>
<protein>
    <submittedName>
        <fullName evidence="9">Cation diffusion facilitator family protein</fullName>
    </submittedName>
</protein>
<accession>A0A0L0D650</accession>
<dbReference type="PANTHER" id="PTHR43840">
    <property type="entry name" value="MITOCHONDRIAL METAL TRANSPORTER 1-RELATED"/>
    <property type="match status" value="1"/>
</dbReference>
<dbReference type="AlphaFoldDB" id="A0A0L0D650"/>
<keyword evidence="3 7" id="KW-0812">Transmembrane</keyword>
<name>A0A0L0D650_THETB</name>
<keyword evidence="4 7" id="KW-1133">Transmembrane helix</keyword>
<sequence length="320" mass="33420">MSSGTGGYGFTTDDDEHVALLGGDHESESDMDWSMTGEPLTAAILNPEAAAALKAERRAELEALRMDDEAVRAMPSRVSTFYRQQNAYIDSLHELDEVTLGRGEGSPSGRAGAGVGGGMGGRLGDGDGSDSASAVDVIRPRNAVMTTSPPATPSAVQLVVRLSLAVNVVLFVAKVFAAVASGSLAVFASAVDSALDLVSGLIMFVTERAISRRDPYKYPVGRRRLEPLGIIVFASVMGTAALQLILTGALRLLDGGADISLSASTITVLGFTIVAKLGLLRSPSLCSKATTRTWSRRWLPTTSPTSSPTPLALSPPSFRP</sequence>
<dbReference type="InterPro" id="IPR058533">
    <property type="entry name" value="Cation_efflux_TM"/>
</dbReference>
<dbReference type="PANTHER" id="PTHR43840:SF13">
    <property type="entry name" value="CATION EFFLUX PROTEIN CYTOPLASMIC DOMAIN-CONTAINING PROTEIN"/>
    <property type="match status" value="1"/>
</dbReference>
<feature type="transmembrane region" description="Helical" evidence="7">
    <location>
        <begin position="158"/>
        <end position="179"/>
    </location>
</feature>
<dbReference type="GO" id="GO:0008324">
    <property type="term" value="F:monoatomic cation transmembrane transporter activity"/>
    <property type="evidence" value="ECO:0007669"/>
    <property type="project" value="InterPro"/>
</dbReference>
<evidence type="ECO:0000313" key="9">
    <source>
        <dbReference type="EMBL" id="KNC47829.1"/>
    </source>
</evidence>
<gene>
    <name evidence="9" type="ORF">AMSG_04058</name>
</gene>
<dbReference type="InterPro" id="IPR027469">
    <property type="entry name" value="Cation_efflux_TMD_sf"/>
</dbReference>
<evidence type="ECO:0000256" key="5">
    <source>
        <dbReference type="ARBA" id="ARBA00023136"/>
    </source>
</evidence>
<keyword evidence="10" id="KW-1185">Reference proteome</keyword>
<feature type="transmembrane region" description="Helical" evidence="7">
    <location>
        <begin position="227"/>
        <end position="253"/>
    </location>
</feature>
<dbReference type="SUPFAM" id="SSF161111">
    <property type="entry name" value="Cation efflux protein transmembrane domain-like"/>
    <property type="match status" value="1"/>
</dbReference>
<evidence type="ECO:0000256" key="1">
    <source>
        <dbReference type="ARBA" id="ARBA00004141"/>
    </source>
</evidence>
<evidence type="ECO:0000313" key="10">
    <source>
        <dbReference type="Proteomes" id="UP000054408"/>
    </source>
</evidence>
<keyword evidence="5 7" id="KW-0472">Membrane</keyword>
<evidence type="ECO:0000259" key="8">
    <source>
        <dbReference type="Pfam" id="PF01545"/>
    </source>
</evidence>
<dbReference type="Gene3D" id="1.20.1510.10">
    <property type="entry name" value="Cation efflux protein transmembrane domain"/>
    <property type="match status" value="1"/>
</dbReference>
<dbReference type="OrthoDB" id="78296at2759"/>
<evidence type="ECO:0000256" key="2">
    <source>
        <dbReference type="ARBA" id="ARBA00022448"/>
    </source>
</evidence>
<dbReference type="eggNOG" id="KOG1485">
    <property type="taxonomic scope" value="Eukaryota"/>
</dbReference>
<proteinExistence type="predicted"/>
<evidence type="ECO:0000256" key="3">
    <source>
        <dbReference type="ARBA" id="ARBA00022692"/>
    </source>
</evidence>
<dbReference type="Pfam" id="PF01545">
    <property type="entry name" value="Cation_efflux"/>
    <property type="match status" value="1"/>
</dbReference>
<dbReference type="InterPro" id="IPR050291">
    <property type="entry name" value="CDF_Transporter"/>
</dbReference>
<dbReference type="RefSeq" id="XP_013759307.1">
    <property type="nucleotide sequence ID" value="XM_013903853.1"/>
</dbReference>
<reference evidence="9 10" key="1">
    <citation type="submission" date="2010-05" db="EMBL/GenBank/DDBJ databases">
        <title>The Genome Sequence of Thecamonas trahens ATCC 50062.</title>
        <authorList>
            <consortium name="The Broad Institute Genome Sequencing Platform"/>
            <person name="Russ C."/>
            <person name="Cuomo C."/>
            <person name="Shea T."/>
            <person name="Young S.K."/>
            <person name="Zeng Q."/>
            <person name="Koehrsen M."/>
            <person name="Haas B."/>
            <person name="Borodovsky M."/>
            <person name="Guigo R."/>
            <person name="Alvarado L."/>
            <person name="Berlin A."/>
            <person name="Bochicchio J."/>
            <person name="Borenstein D."/>
            <person name="Chapman S."/>
            <person name="Chen Z."/>
            <person name="Freedman E."/>
            <person name="Gellesch M."/>
            <person name="Goldberg J."/>
            <person name="Griggs A."/>
            <person name="Gujja S."/>
            <person name="Heilman E."/>
            <person name="Heiman D."/>
            <person name="Hepburn T."/>
            <person name="Howarth C."/>
            <person name="Jen D."/>
            <person name="Larson L."/>
            <person name="Mehta T."/>
            <person name="Park D."/>
            <person name="Pearson M."/>
            <person name="Roberts A."/>
            <person name="Saif S."/>
            <person name="Shenoy N."/>
            <person name="Sisk P."/>
            <person name="Stolte C."/>
            <person name="Sykes S."/>
            <person name="Thomson T."/>
            <person name="Walk T."/>
            <person name="White J."/>
            <person name="Yandava C."/>
            <person name="Burger G."/>
            <person name="Gray M.W."/>
            <person name="Holland P.W.H."/>
            <person name="King N."/>
            <person name="Lang F.B.F."/>
            <person name="Roger A.J."/>
            <person name="Ruiz-Trillo I."/>
            <person name="Lander E."/>
            <person name="Nusbaum C."/>
        </authorList>
    </citation>
    <scope>NUCLEOTIDE SEQUENCE [LARGE SCALE GENOMIC DNA]</scope>
    <source>
        <strain evidence="9 10">ATCC 50062</strain>
    </source>
</reference>
<comment type="subcellular location">
    <subcellularLocation>
        <location evidence="1">Membrane</location>
        <topology evidence="1">Multi-pass membrane protein</topology>
    </subcellularLocation>
</comment>
<evidence type="ECO:0000256" key="7">
    <source>
        <dbReference type="SAM" id="Phobius"/>
    </source>
</evidence>
<evidence type="ECO:0000256" key="4">
    <source>
        <dbReference type="ARBA" id="ARBA00022989"/>
    </source>
</evidence>
<feature type="region of interest" description="Disordered" evidence="6">
    <location>
        <begin position="297"/>
        <end position="320"/>
    </location>
</feature>
<organism evidence="9 10">
    <name type="scientific">Thecamonas trahens ATCC 50062</name>
    <dbReference type="NCBI Taxonomy" id="461836"/>
    <lineage>
        <taxon>Eukaryota</taxon>
        <taxon>Apusozoa</taxon>
        <taxon>Apusomonadida</taxon>
        <taxon>Apusomonadidae</taxon>
        <taxon>Thecamonas</taxon>
    </lineage>
</organism>
<keyword evidence="2" id="KW-0813">Transport</keyword>
<evidence type="ECO:0000256" key="6">
    <source>
        <dbReference type="SAM" id="MobiDB-lite"/>
    </source>
</evidence>
<dbReference type="GeneID" id="25563622"/>
<dbReference type="Proteomes" id="UP000054408">
    <property type="component" value="Unassembled WGS sequence"/>
</dbReference>
<dbReference type="GO" id="GO:0016020">
    <property type="term" value="C:membrane"/>
    <property type="evidence" value="ECO:0007669"/>
    <property type="project" value="UniProtKB-SubCell"/>
</dbReference>
<dbReference type="STRING" id="461836.A0A0L0D650"/>
<feature type="compositionally biased region" description="Low complexity" evidence="6">
    <location>
        <begin position="299"/>
        <end position="320"/>
    </location>
</feature>